<name>M6ZPD7_LEPIR</name>
<protein>
    <submittedName>
        <fullName evidence="1">Uncharacterized protein</fullName>
    </submittedName>
</protein>
<sequence>MIVSSFQTFVPKTLRRFCGVFLINLNRIVEKLILHLFLFYGNGQLKQFC</sequence>
<gene>
    <name evidence="1" type="ORF">LEP1GSC124_4268</name>
</gene>
<evidence type="ECO:0000313" key="2">
    <source>
        <dbReference type="Proteomes" id="UP000012117"/>
    </source>
</evidence>
<dbReference type="AlphaFoldDB" id="M6ZPD7"/>
<organism evidence="1 2">
    <name type="scientific">Leptospira interrogans serovar Pyrogenes str. 200701872</name>
    <dbReference type="NCBI Taxonomy" id="1193029"/>
    <lineage>
        <taxon>Bacteria</taxon>
        <taxon>Pseudomonadati</taxon>
        <taxon>Spirochaetota</taxon>
        <taxon>Spirochaetia</taxon>
        <taxon>Leptospirales</taxon>
        <taxon>Leptospiraceae</taxon>
        <taxon>Leptospira</taxon>
    </lineage>
</organism>
<comment type="caution">
    <text evidence="1">The sequence shown here is derived from an EMBL/GenBank/DDBJ whole genome shotgun (WGS) entry which is preliminary data.</text>
</comment>
<dbReference type="EMBL" id="AKWN02000400">
    <property type="protein sequence ID" value="EMP06037.1"/>
    <property type="molecule type" value="Genomic_DNA"/>
</dbReference>
<proteinExistence type="predicted"/>
<evidence type="ECO:0000313" key="1">
    <source>
        <dbReference type="EMBL" id="EMP06037.1"/>
    </source>
</evidence>
<dbReference type="BioCyc" id="LINT1193029:G11R4-106-MONOMER"/>
<accession>M6ZPD7</accession>
<dbReference type="Proteomes" id="UP000012117">
    <property type="component" value="Unassembled WGS sequence"/>
</dbReference>
<reference evidence="1 2" key="1">
    <citation type="submission" date="2013-01" db="EMBL/GenBank/DDBJ databases">
        <authorList>
            <person name="Harkins D.M."/>
            <person name="Durkin A.S."/>
            <person name="Brinkac L.M."/>
            <person name="Haft D.H."/>
            <person name="Selengut J.D."/>
            <person name="Sanka R."/>
            <person name="DePew J."/>
            <person name="Purushe J."/>
            <person name="Picardeau M."/>
            <person name="Werts C."/>
            <person name="Goarant C."/>
            <person name="Vinetz J.M."/>
            <person name="Sutton G.G."/>
            <person name="Nierman W.C."/>
            <person name="Fouts D.E."/>
        </authorList>
    </citation>
    <scope>NUCLEOTIDE SEQUENCE [LARGE SCALE GENOMIC DNA]</scope>
    <source>
        <strain evidence="1 2">200701872</strain>
    </source>
</reference>